<evidence type="ECO:0000313" key="2">
    <source>
        <dbReference type="Proteomes" id="UP000029533"/>
    </source>
</evidence>
<dbReference type="EMBL" id="JRNJ01000104">
    <property type="protein sequence ID" value="KGF24826.1"/>
    <property type="molecule type" value="Genomic_DNA"/>
</dbReference>
<evidence type="ECO:0000313" key="1">
    <source>
        <dbReference type="EMBL" id="KGF24826.1"/>
    </source>
</evidence>
<dbReference type="Proteomes" id="UP000029533">
    <property type="component" value="Unassembled WGS sequence"/>
</dbReference>
<comment type="caution">
    <text evidence="1">The sequence shown here is derived from an EMBL/GenBank/DDBJ whole genome shotgun (WGS) entry which is preliminary data.</text>
</comment>
<organism evidence="1 2">
    <name type="scientific">Prevotella histicola JCM 15637 = DNF00424</name>
    <dbReference type="NCBI Taxonomy" id="1236504"/>
    <lineage>
        <taxon>Bacteria</taxon>
        <taxon>Pseudomonadati</taxon>
        <taxon>Bacteroidota</taxon>
        <taxon>Bacteroidia</taxon>
        <taxon>Bacteroidales</taxon>
        <taxon>Prevotellaceae</taxon>
        <taxon>Prevotella</taxon>
    </lineage>
</organism>
<name>A0AAW3FE28_9BACT</name>
<accession>A0AAW3FE28</accession>
<reference evidence="1 2" key="1">
    <citation type="submission" date="2014-07" db="EMBL/GenBank/DDBJ databases">
        <authorList>
            <person name="McCorrison J."/>
            <person name="Sanka R."/>
            <person name="Torralba M."/>
            <person name="Gillis M."/>
            <person name="Haft D.H."/>
            <person name="Methe B."/>
            <person name="Sutton G."/>
            <person name="Nelson K.E."/>
        </authorList>
    </citation>
    <scope>NUCLEOTIDE SEQUENCE [LARGE SCALE GENOMIC DNA]</scope>
    <source>
        <strain evidence="1 2">DNF00424</strain>
    </source>
</reference>
<proteinExistence type="predicted"/>
<protein>
    <submittedName>
        <fullName evidence="1">Uncharacterized protein</fullName>
    </submittedName>
</protein>
<dbReference type="RefSeq" id="WP_036870988.1">
    <property type="nucleotide sequence ID" value="NZ_JRNJ01000104.1"/>
</dbReference>
<gene>
    <name evidence="1" type="ORF">HMPREF2132_11040</name>
</gene>
<dbReference type="AlphaFoldDB" id="A0AAW3FE28"/>
<sequence length="163" mass="18865">MTNSVNETKQVKAIQLVSNEEVKAIISEIFKDIKSFGGLNQIMKDTDNFAYSFTDVKTFENDTFTIKVGKKSFYRSPNGKVNKANVLNVIKSVIKIEDAKRILAKKMTKRLTFDQFCESSDTKQRLNDMETSLQLIVNMSMTDKQKKDSLHRLYDEYLNDLWL</sequence>